<dbReference type="PROSITE" id="PS50011">
    <property type="entry name" value="PROTEIN_KINASE_DOM"/>
    <property type="match status" value="1"/>
</dbReference>
<evidence type="ECO:0000259" key="13">
    <source>
        <dbReference type="PROSITE" id="PS50011"/>
    </source>
</evidence>
<dbReference type="PROSITE" id="PS00108">
    <property type="entry name" value="PROTEIN_KINASE_ST"/>
    <property type="match status" value="1"/>
</dbReference>
<dbReference type="InterPro" id="IPR011009">
    <property type="entry name" value="Kinase-like_dom_sf"/>
</dbReference>
<proteinExistence type="predicted"/>
<evidence type="ECO:0000256" key="3">
    <source>
        <dbReference type="ARBA" id="ARBA00022692"/>
    </source>
</evidence>
<dbReference type="InterPro" id="IPR056563">
    <property type="entry name" value="LysM3_LYK4_5"/>
</dbReference>
<dbReference type="GO" id="GO:0051707">
    <property type="term" value="P:response to other organism"/>
    <property type="evidence" value="ECO:0007669"/>
    <property type="project" value="UniProtKB-ARBA"/>
</dbReference>
<evidence type="ECO:0000256" key="12">
    <source>
        <dbReference type="SAM" id="SignalP"/>
    </source>
</evidence>
<feature type="region of interest" description="Disordered" evidence="10">
    <location>
        <begin position="228"/>
        <end position="247"/>
    </location>
</feature>
<keyword evidence="2" id="KW-1003">Cell membrane</keyword>
<feature type="signal peptide" evidence="12">
    <location>
        <begin position="1"/>
        <end position="22"/>
    </location>
</feature>
<evidence type="ECO:0000256" key="6">
    <source>
        <dbReference type="ARBA" id="ARBA00022840"/>
    </source>
</evidence>
<keyword evidence="9" id="KW-1015">Disulfide bond</keyword>
<dbReference type="InterPro" id="IPR008271">
    <property type="entry name" value="Ser/Thr_kinase_AS"/>
</dbReference>
<dbReference type="AlphaFoldDB" id="A0ABD3E7J8"/>
<comment type="caution">
    <text evidence="14">The sequence shown here is derived from an EMBL/GenBank/DDBJ whole genome shotgun (WGS) entry which is preliminary data.</text>
</comment>
<dbReference type="SMART" id="SM00220">
    <property type="entry name" value="S_TKc"/>
    <property type="match status" value="1"/>
</dbReference>
<keyword evidence="4 12" id="KW-0732">Signal</keyword>
<dbReference type="InterPro" id="IPR018392">
    <property type="entry name" value="LysM"/>
</dbReference>
<evidence type="ECO:0000256" key="9">
    <source>
        <dbReference type="ARBA" id="ARBA00023157"/>
    </source>
</evidence>
<dbReference type="Pfam" id="PF23446">
    <property type="entry name" value="LysM1_NFP_LYK"/>
    <property type="match status" value="1"/>
</dbReference>
<evidence type="ECO:0000313" key="14">
    <source>
        <dbReference type="EMBL" id="KAL3649046.1"/>
    </source>
</evidence>
<keyword evidence="15" id="KW-1185">Reference proteome</keyword>
<keyword evidence="5" id="KW-0547">Nucleotide-binding</keyword>
<dbReference type="InterPro" id="IPR036779">
    <property type="entry name" value="LysM_dom_sf"/>
</dbReference>
<evidence type="ECO:0000256" key="10">
    <source>
        <dbReference type="SAM" id="MobiDB-lite"/>
    </source>
</evidence>
<evidence type="ECO:0000256" key="11">
    <source>
        <dbReference type="SAM" id="Phobius"/>
    </source>
</evidence>
<evidence type="ECO:0000256" key="8">
    <source>
        <dbReference type="ARBA" id="ARBA00023136"/>
    </source>
</evidence>
<evidence type="ECO:0000256" key="2">
    <source>
        <dbReference type="ARBA" id="ARBA00022475"/>
    </source>
</evidence>
<protein>
    <recommendedName>
        <fullName evidence="13">Protein kinase domain-containing protein</fullName>
    </recommendedName>
</protein>
<dbReference type="GO" id="GO:0005886">
    <property type="term" value="C:plasma membrane"/>
    <property type="evidence" value="ECO:0007669"/>
    <property type="project" value="UniProtKB-SubCell"/>
</dbReference>
<dbReference type="SMART" id="SM00257">
    <property type="entry name" value="LysM"/>
    <property type="match status" value="2"/>
</dbReference>
<evidence type="ECO:0000256" key="5">
    <source>
        <dbReference type="ARBA" id="ARBA00022741"/>
    </source>
</evidence>
<dbReference type="FunFam" id="1.10.510.10:FF:000468">
    <property type="entry name" value="PTI1-like tyrosine-protein kinase 3"/>
    <property type="match status" value="1"/>
</dbReference>
<evidence type="ECO:0000256" key="7">
    <source>
        <dbReference type="ARBA" id="ARBA00022989"/>
    </source>
</evidence>
<evidence type="ECO:0000256" key="1">
    <source>
        <dbReference type="ARBA" id="ARBA00004162"/>
    </source>
</evidence>
<dbReference type="SUPFAM" id="SSF56112">
    <property type="entry name" value="Protein kinase-like (PK-like)"/>
    <property type="match status" value="1"/>
</dbReference>
<feature type="chain" id="PRO_5044850130" description="Protein kinase domain-containing protein" evidence="12">
    <location>
        <begin position="23"/>
        <end position="623"/>
    </location>
</feature>
<dbReference type="InterPro" id="IPR000719">
    <property type="entry name" value="Prot_kinase_dom"/>
</dbReference>
<dbReference type="Gene3D" id="1.10.510.10">
    <property type="entry name" value="Transferase(Phosphotransferase) domain 1"/>
    <property type="match status" value="1"/>
</dbReference>
<dbReference type="Pfam" id="PF23473">
    <property type="entry name" value="LysM3_LYK4_5"/>
    <property type="match status" value="1"/>
</dbReference>
<dbReference type="Proteomes" id="UP001632038">
    <property type="component" value="Unassembled WGS sequence"/>
</dbReference>
<dbReference type="PANTHER" id="PTHR45927:SF15">
    <property type="entry name" value="SERINE_THREONINE RECEPTOR-LIKE KINASE NFP"/>
    <property type="match status" value="1"/>
</dbReference>
<feature type="compositionally biased region" description="Pro residues" evidence="10">
    <location>
        <begin position="232"/>
        <end position="242"/>
    </location>
</feature>
<keyword evidence="3 11" id="KW-0812">Transmembrane</keyword>
<sequence length="623" mass="69425">MKTSNLLTFFSIFIFFTHNVQAQSSTIGYNCTPSATQSSCSTYVHYRATSPDFLDLASVADLFSISRLMISHPSNISAPNTTLTPDQSLFVPITCSCNTLNASITISYAALNYTILSGDTFYLVSTNKFQNLTTYQSVEVVNPTFVPTQLEIGDVIVFPIFCRCPNPSELQNRVNYLISYVFQPSDRLSNIAARFGSTQQSIIEANGNNIRPWDTIFVPVSRLPNLTQPVISSPPPNPPPSPVIRSDEDNEGAVIGLGIGLGICGIMLIMVCGIWCYREKLMREKGEYYRDGEKQRVERGKGGVLKAEEMSLMADVSGCLDKYKVFKIEELKSATEGFDDKCLIQGSVYRGCIDGEWFAIKKMKWNAYEELKILQKVNHGNLVRLEGFCIDPQEANCYLVYEYVENGSLHSWLHEEHKPEKLSWKTRLKIAIDIANGLQYIHEHTRPKVVHKDIKSSNILLDSNMGAKIANFGLAKSGCNAITMHIVGTQGYIAPEYLSDGVVSTKMDVFAFGVVLLELVSGREAVDEEGDVLWASKGRVLEGGEEGKVERVREWMGDQCHVEEEEDMESVMRVVSVGVACLNRDPGRRPSMVEIVYALCKSGDNLLFDESEEGFSPRQVDAR</sequence>
<dbReference type="InterPro" id="IPR056561">
    <property type="entry name" value="NFP_LYK_LysM1"/>
</dbReference>
<evidence type="ECO:0000256" key="4">
    <source>
        <dbReference type="ARBA" id="ARBA00022729"/>
    </source>
</evidence>
<dbReference type="Gene3D" id="3.30.200.20">
    <property type="entry name" value="Phosphorylase Kinase, domain 1"/>
    <property type="match status" value="1"/>
</dbReference>
<feature type="domain" description="Protein kinase" evidence="13">
    <location>
        <begin position="293"/>
        <end position="608"/>
    </location>
</feature>
<dbReference type="InterPro" id="IPR052611">
    <property type="entry name" value="Plant_RLK_LysM"/>
</dbReference>
<gene>
    <name evidence="14" type="ORF">CASFOL_005449</name>
</gene>
<evidence type="ECO:0000313" key="15">
    <source>
        <dbReference type="Proteomes" id="UP001632038"/>
    </source>
</evidence>
<reference evidence="15" key="1">
    <citation type="journal article" date="2024" name="IScience">
        <title>Strigolactones Initiate the Formation of Haustorium-like Structures in Castilleja.</title>
        <authorList>
            <person name="Buerger M."/>
            <person name="Peterson D."/>
            <person name="Chory J."/>
        </authorList>
    </citation>
    <scope>NUCLEOTIDE SEQUENCE [LARGE SCALE GENOMIC DNA]</scope>
</reference>
<dbReference type="InterPro" id="IPR059143">
    <property type="entry name" value="NFP_LysM2"/>
</dbReference>
<organism evidence="14 15">
    <name type="scientific">Castilleja foliolosa</name>
    <dbReference type="NCBI Taxonomy" id="1961234"/>
    <lineage>
        <taxon>Eukaryota</taxon>
        <taxon>Viridiplantae</taxon>
        <taxon>Streptophyta</taxon>
        <taxon>Embryophyta</taxon>
        <taxon>Tracheophyta</taxon>
        <taxon>Spermatophyta</taxon>
        <taxon>Magnoliopsida</taxon>
        <taxon>eudicotyledons</taxon>
        <taxon>Gunneridae</taxon>
        <taxon>Pentapetalae</taxon>
        <taxon>asterids</taxon>
        <taxon>lamiids</taxon>
        <taxon>Lamiales</taxon>
        <taxon>Orobanchaceae</taxon>
        <taxon>Pedicularideae</taxon>
        <taxon>Castillejinae</taxon>
        <taxon>Castilleja</taxon>
    </lineage>
</organism>
<dbReference type="EMBL" id="JAVIJP010000007">
    <property type="protein sequence ID" value="KAL3649046.1"/>
    <property type="molecule type" value="Genomic_DNA"/>
</dbReference>
<name>A0ABD3E7J8_9LAMI</name>
<accession>A0ABD3E7J8</accession>
<feature type="transmembrane region" description="Helical" evidence="11">
    <location>
        <begin position="253"/>
        <end position="277"/>
    </location>
</feature>
<dbReference type="GO" id="GO:0005524">
    <property type="term" value="F:ATP binding"/>
    <property type="evidence" value="ECO:0007669"/>
    <property type="project" value="UniProtKB-KW"/>
</dbReference>
<dbReference type="CDD" id="cd00118">
    <property type="entry name" value="LysM"/>
    <property type="match status" value="1"/>
</dbReference>
<keyword evidence="8 11" id="KW-0472">Membrane</keyword>
<keyword evidence="6" id="KW-0067">ATP-binding</keyword>
<dbReference type="Pfam" id="PF00069">
    <property type="entry name" value="Pkinase"/>
    <property type="match status" value="1"/>
</dbReference>
<dbReference type="PANTHER" id="PTHR45927">
    <property type="entry name" value="LYSM-DOMAIN RECEPTOR-LIKE KINASE-RELATED"/>
    <property type="match status" value="1"/>
</dbReference>
<keyword evidence="7 11" id="KW-1133">Transmembrane helix</keyword>
<dbReference type="Gene3D" id="3.10.350.10">
    <property type="entry name" value="LysM domain"/>
    <property type="match status" value="1"/>
</dbReference>
<dbReference type="Pfam" id="PF23457">
    <property type="entry name" value="LysM2_NFP"/>
    <property type="match status" value="1"/>
</dbReference>
<comment type="subcellular location">
    <subcellularLocation>
        <location evidence="1">Cell membrane</location>
        <topology evidence="1">Single-pass membrane protein</topology>
    </subcellularLocation>
</comment>